<dbReference type="EMBL" id="QLNT01000013">
    <property type="protein sequence ID" value="KAF3068647.1"/>
    <property type="molecule type" value="Genomic_DNA"/>
</dbReference>
<comment type="caution">
    <text evidence="1">The sequence shown here is derived from an EMBL/GenBank/DDBJ whole genome shotgun (WGS) entry which is preliminary data.</text>
</comment>
<evidence type="ECO:0000313" key="2">
    <source>
        <dbReference type="Proteomes" id="UP000801864"/>
    </source>
</evidence>
<gene>
    <name evidence="1" type="ORF">CFAM422_007845</name>
</gene>
<evidence type="ECO:0000313" key="1">
    <source>
        <dbReference type="EMBL" id="KAF3068647.1"/>
    </source>
</evidence>
<accession>A0A9P4XCQ6</accession>
<sequence>MGGKTDPVAYLLWRQTAAKDNRELQTGPPRAAFRINHLVSDNGRLSTTAPSAWKQCPMLVHTLACARDGFNTMEEHRGRLRMGKVDIT</sequence>
<reference evidence="1 2" key="1">
    <citation type="submission" date="2018-06" db="EMBL/GenBank/DDBJ databases">
        <title>Genome analysis of cellulolytic fungus Trichoderma lentiforme CFAM-422.</title>
        <authorList>
            <person name="Steindorff A.S."/>
            <person name="Formighieri E.F."/>
            <person name="Midorikawa G.E.O."/>
            <person name="Tamietti M.S."/>
            <person name="Ramos E.Z."/>
            <person name="Silva A.S."/>
            <person name="Bon E.P.S."/>
            <person name="Mendes T.D."/>
            <person name="Damaso M.C.T."/>
            <person name="Favaro L.C.L."/>
        </authorList>
    </citation>
    <scope>NUCLEOTIDE SEQUENCE [LARGE SCALE GENOMIC DNA]</scope>
    <source>
        <strain evidence="1 2">CFAM-422</strain>
    </source>
</reference>
<dbReference type="AlphaFoldDB" id="A0A9P4XCQ6"/>
<dbReference type="Proteomes" id="UP000801864">
    <property type="component" value="Unassembled WGS sequence"/>
</dbReference>
<name>A0A9P4XCQ6_9HYPO</name>
<protein>
    <submittedName>
        <fullName evidence="1">Uncharacterized protein</fullName>
    </submittedName>
</protein>
<organism evidence="1 2">
    <name type="scientific">Trichoderma lentiforme</name>
    <dbReference type="NCBI Taxonomy" id="1567552"/>
    <lineage>
        <taxon>Eukaryota</taxon>
        <taxon>Fungi</taxon>
        <taxon>Dikarya</taxon>
        <taxon>Ascomycota</taxon>
        <taxon>Pezizomycotina</taxon>
        <taxon>Sordariomycetes</taxon>
        <taxon>Hypocreomycetidae</taxon>
        <taxon>Hypocreales</taxon>
        <taxon>Hypocreaceae</taxon>
        <taxon>Trichoderma</taxon>
    </lineage>
</organism>
<proteinExistence type="predicted"/>
<keyword evidence="2" id="KW-1185">Reference proteome</keyword>